<dbReference type="PANTHER" id="PTHR24321">
    <property type="entry name" value="DEHYDROGENASES, SHORT CHAIN"/>
    <property type="match status" value="1"/>
</dbReference>
<dbReference type="OrthoDB" id="597477at2"/>
<dbReference type="PRINTS" id="PR00081">
    <property type="entry name" value="GDHRDH"/>
</dbReference>
<dbReference type="RefSeq" id="WP_157300620.1">
    <property type="nucleotide sequence ID" value="NZ_BAAAZB010000005.1"/>
</dbReference>
<sequence>MEKIFENKVAIVTGGSFGIGQATALAFARRGAKVVVADWIEDNEQATLRQIKAEGGEALFVKCDVSNAGDITDMIDKTFSAYGRLDFAFNNAGIEGVSALTHECTQDNWERTLAINLTGIWLCMKHELPHMLKQGKGVIVNCASIAGLIGFPGLPAYVASKHAVVGLTKTAALENAKLGVRINAVCPGVIRTSMVDRITGKDKVAEQQFISMEPVGRMGEPAEVAEAVVWLCSDAASFVTGHAMPVDGGWTAS</sequence>
<protein>
    <submittedName>
        <fullName evidence="3">SDR family oxidoreductase</fullName>
    </submittedName>
</protein>
<name>A0A6N8JAJ6_9BACT</name>
<evidence type="ECO:0000256" key="1">
    <source>
        <dbReference type="ARBA" id="ARBA00006484"/>
    </source>
</evidence>
<dbReference type="NCBIfam" id="NF005559">
    <property type="entry name" value="PRK07231.1"/>
    <property type="match status" value="1"/>
</dbReference>
<dbReference type="PANTHER" id="PTHR24321:SF11">
    <property type="entry name" value="BLR0893 PROTEIN"/>
    <property type="match status" value="1"/>
</dbReference>
<keyword evidence="2" id="KW-0560">Oxidoreductase</keyword>
<dbReference type="InterPro" id="IPR002347">
    <property type="entry name" value="SDR_fam"/>
</dbReference>
<dbReference type="AlphaFoldDB" id="A0A6N8JAJ6"/>
<dbReference type="EMBL" id="WRXO01000004">
    <property type="protein sequence ID" value="MVT41984.1"/>
    <property type="molecule type" value="Genomic_DNA"/>
</dbReference>
<dbReference type="SUPFAM" id="SSF51735">
    <property type="entry name" value="NAD(P)-binding Rossmann-fold domains"/>
    <property type="match status" value="1"/>
</dbReference>
<reference evidence="3 4" key="1">
    <citation type="submission" date="2019-12" db="EMBL/GenBank/DDBJ databases">
        <title>The draft genomic sequence of strain Chitinophaga oryziterrae JCM 16595.</title>
        <authorList>
            <person name="Zhang X."/>
        </authorList>
    </citation>
    <scope>NUCLEOTIDE SEQUENCE [LARGE SCALE GENOMIC DNA]</scope>
    <source>
        <strain evidence="3 4">JCM 16595</strain>
    </source>
</reference>
<evidence type="ECO:0000256" key="2">
    <source>
        <dbReference type="ARBA" id="ARBA00023002"/>
    </source>
</evidence>
<dbReference type="GO" id="GO:0016491">
    <property type="term" value="F:oxidoreductase activity"/>
    <property type="evidence" value="ECO:0007669"/>
    <property type="project" value="UniProtKB-KW"/>
</dbReference>
<dbReference type="InterPro" id="IPR036291">
    <property type="entry name" value="NAD(P)-bd_dom_sf"/>
</dbReference>
<organism evidence="3 4">
    <name type="scientific">Chitinophaga oryziterrae</name>
    <dbReference type="NCBI Taxonomy" id="1031224"/>
    <lineage>
        <taxon>Bacteria</taxon>
        <taxon>Pseudomonadati</taxon>
        <taxon>Bacteroidota</taxon>
        <taxon>Chitinophagia</taxon>
        <taxon>Chitinophagales</taxon>
        <taxon>Chitinophagaceae</taxon>
        <taxon>Chitinophaga</taxon>
    </lineage>
</organism>
<proteinExistence type="inferred from homology"/>
<dbReference type="PROSITE" id="PS00061">
    <property type="entry name" value="ADH_SHORT"/>
    <property type="match status" value="1"/>
</dbReference>
<evidence type="ECO:0000313" key="3">
    <source>
        <dbReference type="EMBL" id="MVT41984.1"/>
    </source>
</evidence>
<dbReference type="InterPro" id="IPR020904">
    <property type="entry name" value="Sc_DH/Rdtase_CS"/>
</dbReference>
<dbReference type="Proteomes" id="UP000468388">
    <property type="component" value="Unassembled WGS sequence"/>
</dbReference>
<gene>
    <name evidence="3" type="ORF">GO495_15440</name>
</gene>
<dbReference type="PRINTS" id="PR00080">
    <property type="entry name" value="SDRFAMILY"/>
</dbReference>
<dbReference type="Gene3D" id="3.40.50.720">
    <property type="entry name" value="NAD(P)-binding Rossmann-like Domain"/>
    <property type="match status" value="1"/>
</dbReference>
<dbReference type="FunFam" id="3.40.50.720:FF:000084">
    <property type="entry name" value="Short-chain dehydrogenase reductase"/>
    <property type="match status" value="1"/>
</dbReference>
<dbReference type="NCBIfam" id="NF009466">
    <property type="entry name" value="PRK12826.1-2"/>
    <property type="match status" value="1"/>
</dbReference>
<comment type="caution">
    <text evidence="3">The sequence shown here is derived from an EMBL/GenBank/DDBJ whole genome shotgun (WGS) entry which is preliminary data.</text>
</comment>
<keyword evidence="4" id="KW-1185">Reference proteome</keyword>
<dbReference type="Pfam" id="PF13561">
    <property type="entry name" value="adh_short_C2"/>
    <property type="match status" value="1"/>
</dbReference>
<dbReference type="NCBIfam" id="NF004818">
    <property type="entry name" value="PRK06172.1"/>
    <property type="match status" value="1"/>
</dbReference>
<dbReference type="CDD" id="cd05233">
    <property type="entry name" value="SDR_c"/>
    <property type="match status" value="1"/>
</dbReference>
<evidence type="ECO:0000313" key="4">
    <source>
        <dbReference type="Proteomes" id="UP000468388"/>
    </source>
</evidence>
<accession>A0A6N8JAJ6</accession>
<comment type="similarity">
    <text evidence="1">Belongs to the short-chain dehydrogenases/reductases (SDR) family.</text>
</comment>